<name>A0AAV7NUF0_PLEWA</name>
<comment type="caution">
    <text evidence="1">The sequence shown here is derived from an EMBL/GenBank/DDBJ whole genome shotgun (WGS) entry which is preliminary data.</text>
</comment>
<dbReference type="AlphaFoldDB" id="A0AAV7NUF0"/>
<reference evidence="1" key="1">
    <citation type="journal article" date="2022" name="bioRxiv">
        <title>Sequencing and chromosome-scale assembly of the giantPleurodeles waltlgenome.</title>
        <authorList>
            <person name="Brown T."/>
            <person name="Elewa A."/>
            <person name="Iarovenko S."/>
            <person name="Subramanian E."/>
            <person name="Araus A.J."/>
            <person name="Petzold A."/>
            <person name="Susuki M."/>
            <person name="Suzuki K.-i.T."/>
            <person name="Hayashi T."/>
            <person name="Toyoda A."/>
            <person name="Oliveira C."/>
            <person name="Osipova E."/>
            <person name="Leigh N.D."/>
            <person name="Simon A."/>
            <person name="Yun M.H."/>
        </authorList>
    </citation>
    <scope>NUCLEOTIDE SEQUENCE</scope>
    <source>
        <strain evidence="1">20211129_DDA</strain>
        <tissue evidence="1">Liver</tissue>
    </source>
</reference>
<proteinExistence type="predicted"/>
<evidence type="ECO:0000313" key="2">
    <source>
        <dbReference type="Proteomes" id="UP001066276"/>
    </source>
</evidence>
<accession>A0AAV7NUF0</accession>
<organism evidence="1 2">
    <name type="scientific">Pleurodeles waltl</name>
    <name type="common">Iberian ribbed newt</name>
    <dbReference type="NCBI Taxonomy" id="8319"/>
    <lineage>
        <taxon>Eukaryota</taxon>
        <taxon>Metazoa</taxon>
        <taxon>Chordata</taxon>
        <taxon>Craniata</taxon>
        <taxon>Vertebrata</taxon>
        <taxon>Euteleostomi</taxon>
        <taxon>Amphibia</taxon>
        <taxon>Batrachia</taxon>
        <taxon>Caudata</taxon>
        <taxon>Salamandroidea</taxon>
        <taxon>Salamandridae</taxon>
        <taxon>Pleurodelinae</taxon>
        <taxon>Pleurodeles</taxon>
    </lineage>
</organism>
<dbReference type="EMBL" id="JANPWB010000012">
    <property type="protein sequence ID" value="KAJ1119066.1"/>
    <property type="molecule type" value="Genomic_DNA"/>
</dbReference>
<dbReference type="InterPro" id="IPR036691">
    <property type="entry name" value="Endo/exonu/phosph_ase_sf"/>
</dbReference>
<protein>
    <submittedName>
        <fullName evidence="1">Uncharacterized protein</fullName>
    </submittedName>
</protein>
<gene>
    <name evidence="1" type="ORF">NDU88_007252</name>
</gene>
<dbReference type="SUPFAM" id="SSF56219">
    <property type="entry name" value="DNase I-like"/>
    <property type="match status" value="1"/>
</dbReference>
<evidence type="ECO:0000313" key="1">
    <source>
        <dbReference type="EMBL" id="KAJ1119066.1"/>
    </source>
</evidence>
<dbReference type="Gene3D" id="3.60.10.10">
    <property type="entry name" value="Endonuclease/exonuclease/phosphatase"/>
    <property type="match status" value="1"/>
</dbReference>
<sequence length="115" mass="13440">MALQVSFCRLGFLADFEGRYVLVHGLLSGVEVCFLNVYAQNVDDGECFSMLEEELILYVGKPIIKAWDFNYVLDGQLDRCPARRVIKLRMTIELRELMTRLNCKDIWRELYPNVE</sequence>
<dbReference type="Proteomes" id="UP001066276">
    <property type="component" value="Chromosome 8"/>
</dbReference>
<keyword evidence="2" id="KW-1185">Reference proteome</keyword>